<accession>A0A9W7CZ88</accession>
<protein>
    <submittedName>
        <fullName evidence="2">Unnamed protein product</fullName>
    </submittedName>
</protein>
<dbReference type="EMBL" id="BSXT01002652">
    <property type="protein sequence ID" value="GMF50123.1"/>
    <property type="molecule type" value="Genomic_DNA"/>
</dbReference>
<dbReference type="OrthoDB" id="77711at2759"/>
<feature type="region of interest" description="Disordered" evidence="1">
    <location>
        <begin position="263"/>
        <end position="283"/>
    </location>
</feature>
<reference evidence="2" key="1">
    <citation type="submission" date="2023-04" db="EMBL/GenBank/DDBJ databases">
        <title>Phytophthora fragariaefolia NBRC 109709.</title>
        <authorList>
            <person name="Ichikawa N."/>
            <person name="Sato H."/>
            <person name="Tonouchi N."/>
        </authorList>
    </citation>
    <scope>NUCLEOTIDE SEQUENCE</scope>
    <source>
        <strain evidence="2">NBRC 109709</strain>
    </source>
</reference>
<evidence type="ECO:0000256" key="1">
    <source>
        <dbReference type="SAM" id="MobiDB-lite"/>
    </source>
</evidence>
<keyword evidence="3" id="KW-1185">Reference proteome</keyword>
<gene>
    <name evidence="2" type="ORF">Pfra01_001992800</name>
</gene>
<feature type="region of interest" description="Disordered" evidence="1">
    <location>
        <begin position="216"/>
        <end position="244"/>
    </location>
</feature>
<organism evidence="2 3">
    <name type="scientific">Phytophthora fragariaefolia</name>
    <dbReference type="NCBI Taxonomy" id="1490495"/>
    <lineage>
        <taxon>Eukaryota</taxon>
        <taxon>Sar</taxon>
        <taxon>Stramenopiles</taxon>
        <taxon>Oomycota</taxon>
        <taxon>Peronosporomycetes</taxon>
        <taxon>Peronosporales</taxon>
        <taxon>Peronosporaceae</taxon>
        <taxon>Phytophthora</taxon>
    </lineage>
</organism>
<sequence>MVSNVAVSSAAKLTVDEGGGASCAVIRVKKDADLLAGLYWVLQARNTPRPCVVVLPSQYETSPAAVAAMLKHLGFQAVALHRKMTAGQRNETVQRLKSAAAATTTPLHAMVLVTTDHLLASAANAKADVTLVGGVSDKAADVARAKFVHVNQVTAAAAGMGGELLNSSAFKPELSTPCLQQLQARLKLAGQIVEIAQRVGKTGATAQDDKWARKLAKGADLGDDEDDNGQKKKKNRAMTPDEQRLQALTEKLYVNLTRKLPGLKASNSNASAGGEQEADSQHRREKLEVLGLITVNATVGTAMSDERTSAQTRWMDFAEGRKHGGHWEGDVRHGASKDATSLTLREKLCAARGKGKDTTFLSKWAPNKEPADAAKWGGAYGKVCGHNEVVMNALRSLYPQEVLNSKVCSKLFPAPGNQGFDGCLEHLRLACIAQGKSMTVWDAEYFVFISSRGRVTWSKKTQLFSLSLASLQCLVPALRSWTTACEGRMPPSAVLLSVQLCCLLGSGDKRSSDDKLPPKALKRIMSFAFGGSARLWRQIAKVSTPLEEETVYESQ</sequence>
<name>A0A9W7CZ88_9STRA</name>
<evidence type="ECO:0000313" key="3">
    <source>
        <dbReference type="Proteomes" id="UP001165121"/>
    </source>
</evidence>
<dbReference type="Gene3D" id="3.40.50.300">
    <property type="entry name" value="P-loop containing nucleotide triphosphate hydrolases"/>
    <property type="match status" value="1"/>
</dbReference>
<dbReference type="InterPro" id="IPR027417">
    <property type="entry name" value="P-loop_NTPase"/>
</dbReference>
<dbReference type="AlphaFoldDB" id="A0A9W7CZ88"/>
<evidence type="ECO:0000313" key="2">
    <source>
        <dbReference type="EMBL" id="GMF50123.1"/>
    </source>
</evidence>
<proteinExistence type="predicted"/>
<dbReference type="Proteomes" id="UP001165121">
    <property type="component" value="Unassembled WGS sequence"/>
</dbReference>
<comment type="caution">
    <text evidence="2">The sequence shown here is derived from an EMBL/GenBank/DDBJ whole genome shotgun (WGS) entry which is preliminary data.</text>
</comment>